<dbReference type="VEuPathDB" id="FungiDB:RhiirA1_461960"/>
<reference evidence="1 2" key="1">
    <citation type="submission" date="2017-10" db="EMBL/GenBank/DDBJ databases">
        <title>Extensive intraspecific genome diversity in a model arbuscular mycorrhizal fungus.</title>
        <authorList>
            <person name="Chen E.C.H."/>
            <person name="Morin E."/>
            <person name="Baudet D."/>
            <person name="Noel J."/>
            <person name="Ndikumana S."/>
            <person name="Charron P."/>
            <person name="St-Onge C."/>
            <person name="Giorgi J."/>
            <person name="Grigoriev I.V."/>
            <person name="Roux C."/>
            <person name="Martin F.M."/>
            <person name="Corradi N."/>
        </authorList>
    </citation>
    <scope>NUCLEOTIDE SEQUENCE [LARGE SCALE GENOMIC DNA]</scope>
    <source>
        <strain evidence="1 2">A1</strain>
    </source>
</reference>
<dbReference type="AlphaFoldDB" id="A0A2I1F528"/>
<organism evidence="1 2">
    <name type="scientific">Rhizophagus irregularis</name>
    <dbReference type="NCBI Taxonomy" id="588596"/>
    <lineage>
        <taxon>Eukaryota</taxon>
        <taxon>Fungi</taxon>
        <taxon>Fungi incertae sedis</taxon>
        <taxon>Mucoromycota</taxon>
        <taxon>Glomeromycotina</taxon>
        <taxon>Glomeromycetes</taxon>
        <taxon>Glomerales</taxon>
        <taxon>Glomeraceae</taxon>
        <taxon>Rhizophagus</taxon>
    </lineage>
</organism>
<evidence type="ECO:0000313" key="1">
    <source>
        <dbReference type="EMBL" id="PKC64777.1"/>
    </source>
</evidence>
<comment type="caution">
    <text evidence="1">The sequence shown here is derived from an EMBL/GenBank/DDBJ whole genome shotgun (WGS) entry which is preliminary data.</text>
</comment>
<reference evidence="1 2" key="2">
    <citation type="submission" date="2017-10" db="EMBL/GenBank/DDBJ databases">
        <title>Genome analyses suggest a sexual origin of heterokaryosis in a supposedly ancient asexual fungus.</title>
        <authorList>
            <person name="Corradi N."/>
            <person name="Sedzielewska K."/>
            <person name="Noel J."/>
            <person name="Charron P."/>
            <person name="Farinelli L."/>
            <person name="Marton T."/>
            <person name="Kruger M."/>
            <person name="Pelin A."/>
            <person name="Brachmann A."/>
            <person name="Corradi N."/>
        </authorList>
    </citation>
    <scope>NUCLEOTIDE SEQUENCE [LARGE SCALE GENOMIC DNA]</scope>
    <source>
        <strain evidence="1 2">A1</strain>
    </source>
</reference>
<sequence>MTGSDTATNPSELDFLRQRISELENFDLKREVAKLRECNEEHGSRIEELEKSREDFKSRLARALRADWEIWGLYLPMRCEYISAILHALLYIVKRITDKELTLAPQLEVVGEENTS</sequence>
<dbReference type="OrthoDB" id="2425070at2759"/>
<name>A0A2I1F528_9GLOM</name>
<proteinExistence type="predicted"/>
<dbReference type="EMBL" id="LLXH01000605">
    <property type="protein sequence ID" value="PKC64777.1"/>
    <property type="molecule type" value="Genomic_DNA"/>
</dbReference>
<dbReference type="Proteomes" id="UP000232688">
    <property type="component" value="Unassembled WGS sequence"/>
</dbReference>
<evidence type="ECO:0000313" key="2">
    <source>
        <dbReference type="Proteomes" id="UP000232688"/>
    </source>
</evidence>
<gene>
    <name evidence="1" type="ORF">RhiirA1_461960</name>
</gene>
<accession>A0A2I1F528</accession>
<protein>
    <submittedName>
        <fullName evidence="1">Uncharacterized protein</fullName>
    </submittedName>
</protein>
<dbReference type="VEuPathDB" id="FungiDB:FUN_011020"/>